<feature type="compositionally biased region" description="Basic and acidic residues" evidence="1">
    <location>
        <begin position="1186"/>
        <end position="1201"/>
    </location>
</feature>
<sequence length="2293" mass="260742">MYEQKQLTLAELLQFVSFNSHSEFALRTVCALYEKRNFAKICPIDSADLSDESLVSPKETFCRFAIVLRPALRSPFRSVRQCALKLLSLMWPFDALASVPSCSENDKASPDPIMMLFEAEKCEISFQSFRQRAQLFRRLKRNNLLALLPPEDKSFHELMEKLVIDVLLAQFYERLTLYWPLLTETIESYAQSSDSFWDCFGSALDFAWDALSEQNGGNGSEGTETSEAVNFGSFRVQLLRLLNKLPSARPDLRTRYLSPKLVTLYRDEFVQFDVPLQSTSLKFKENDEVVEDDKMNGEEESPVSSIAVKPLRFRIGRRNAVQAIKAFLAVYGRFSNPKGVFREREVLDIYYELLLVNEAEIQQAALGCLFTYKYNWLCPYRTHLEALLDPRQLRDHLVLFCVDNRSYNNKLDEHSLTDQHRAELIPVLLRLLYGSLHTHVASRGKAKRIAIFRFLANCNSDELSIFLRLLFGPIFTFFEIDENDAVSSLGKALHSLDSKTDIVQSISLNKLKSSLGFLSDVFRFLGPFLSDAQLDLLFASIVLIARILLLRSSLYPQRKEQIQLNGDDVTPSDERFLKSLRKLLFLTLIKFFRAFQSRPNLPVFSFLTLFQQFIGPFIRDHNSGKAFSSDECLSLPVSVVRLFCTFAQIKRYFPLLNVPLSIEFSSSVRRSVVASPIAFLCDQLSKNKNTIKMDILRVFCSMLDSESDNAMEGVGSLCSFSDLLDALPQTPLTMPDCDETDGIPPSFGARLVLSNGQSDKILSHLTHFVNAEGEGKASDQLGRIPTIYFDLLSRLVAFVLRPEFASLFARTLLRFVAFKNGLMLRRKPDKAVLVLGTLERLLPHLDDPLDAIGCFASLFSHLEGRQLRWALTQMALSVGKNRHLPSAARSLIDLLEALESWDTRRIEEPDADRRCEALVRLHDWYEHRDRHILLDDGAARTLPLLAHSHVNSMLQKSDISLRGTAANTFRQLIHFVSTIANDSNLDAVQMLRSHFIPLILRGLRTSVDDESARHEFIQCFAFLVHCFPNEPQFSALRHLTGTTATSTTASASVDFGIDPDVDFFECATHIQLHRRQRAFHKLAERLNNKELSIGHSSLVRFIVPIIEPYLMDTASNRSALSDQALHLFSSILRRTPWPKYCQMLEHFLRLLDTAGEESTKGAIRVIGAILNAFHFDLRHLKIKGTHSNEKGNCDEKTKGKTEEDETDEVGEGSETPADAQKEMEDMARDKKEEEKRRILEVVRGRLLPRLRECLHRWNGVNKPGNHWDEEEQKLLRAPLTLSIVKLLEWLPPEMAGHHLHGLVLFLDHLLMSRSPNTRQNARKLLEQMVRLLGPAKLPFVIREVKQSLNKGYQMHVMAVTVHALIGAMEDHLANGDIEPILKEVVDVCRWETFGGHAKANSAKDGIVAAEMDRRSDSYGVPEARANGKKTGHTLSMVGRFVAKVDPLEQCVFAAIRDIANASSRSETMRKLADWLRALGVGLRSNSAISVRDQLRWALRLFDENLRLMKSDDSRISHFGGGSGSSVGRRPVNCLLLAPEPKRLGVIQRMALKSKVHIFVEFALQILIDQIAIIRHLLIEKSEKLADAGEESEDEHKIEEEGPKITKSVSEKSEDRQQIVSLLEQFVPLIIEALKQKYDKIIALSLRALLNLFKCSQISWTSNERTAELVDRFFVLLADYSSVGSAGKQSNVTELQQQLFKCLTQVVRNVPPTLLSGARLQLLFNYVETDILDVHKQTTAFSLLKAIIARKIDDKSLSGIITYLSELAITSPSANIRSQCRQSLLLYLTVHPRGQRKYERWMEFFLNQCEYELEEGRLSALEMVHSIISEFTEEANARYALLVHLKLCLRLLNDDSVRCRHFVALSLRRLFCSVTPSAFSDCLAATNDWLAAKKPSIRLLAWRAFAQIIASECQHFGLANLRQIAQKACRSFSISTESFAEQPNALKMALCELLQSVVNRTPKELLEDLFHTEKTQKENGEIETPFFTKRQQKTATLWPQFFVNLDHCLGRFQRNAIHLPLSLVAGAFLSNFIENSEIRMEVTKHLSGGESANGQSKLDYSPLCSLCFNLIAQIDPKPPGKNGKRENKEEEGNEENENVQNGGGRWDDTLAEQAVRSLAFLMPSLSGDHFELNCKKLSKLCWAEAVKEPDNGRKRLSILKLVGALVVNIPSIASEQFTHLCSYFISIIYREMNKKSPKFTEELHSLALEVSVELRKRIGDREFTSKLAKCQRERSERITRRKSEAKTLFVTNPMAAIADKQRRHERKKEARRRRVDVIKPYRELKRRRRMKTEE</sequence>
<dbReference type="Pfam" id="PF07539">
    <property type="entry name" value="UTP20_N"/>
    <property type="match status" value="1"/>
</dbReference>
<feature type="domain" description="U3 small nucleolar RNA-associated protein 20 C-terminal" evidence="4">
    <location>
        <begin position="2107"/>
        <end position="2275"/>
    </location>
</feature>
<feature type="domain" description="U3 small nucleolar RNA-associated protein 20" evidence="3">
    <location>
        <begin position="1268"/>
        <end position="1498"/>
    </location>
</feature>
<dbReference type="PANTHER" id="PTHR17695:SF11">
    <property type="entry name" value="SMALL SUBUNIT PROCESSOME COMPONENT 20 HOMOLOG"/>
    <property type="match status" value="1"/>
</dbReference>
<dbReference type="InterPro" id="IPR011989">
    <property type="entry name" value="ARM-like"/>
</dbReference>
<dbReference type="InterPro" id="IPR052575">
    <property type="entry name" value="SSU_processome_comp_20"/>
</dbReference>
<dbReference type="Proteomes" id="UP001620626">
    <property type="component" value="Unassembled WGS sequence"/>
</dbReference>
<dbReference type="PANTHER" id="PTHR17695">
    <property type="entry name" value="SMALL SUBUNIT PROCESSOME COMPONENT 20 HOMOLOG"/>
    <property type="match status" value="1"/>
</dbReference>
<dbReference type="InterPro" id="IPR046523">
    <property type="entry name" value="UTP20_dom"/>
</dbReference>
<feature type="region of interest" description="Disordered" evidence="1">
    <location>
        <begin position="2076"/>
        <end position="2105"/>
    </location>
</feature>
<protein>
    <submittedName>
        <fullName evidence="5">Uncharacterized protein</fullName>
    </submittedName>
</protein>
<dbReference type="InterPro" id="IPR057525">
    <property type="entry name" value="UTP20_C"/>
</dbReference>
<proteinExistence type="predicted"/>
<dbReference type="InterPro" id="IPR016024">
    <property type="entry name" value="ARM-type_fold"/>
</dbReference>
<evidence type="ECO:0000256" key="1">
    <source>
        <dbReference type="SAM" id="MobiDB-lite"/>
    </source>
</evidence>
<dbReference type="EMBL" id="JBICBT010000214">
    <property type="protein sequence ID" value="KAL3120332.1"/>
    <property type="molecule type" value="Genomic_DNA"/>
</dbReference>
<dbReference type="InterPro" id="IPR011430">
    <property type="entry name" value="UTP20_N"/>
</dbReference>
<keyword evidence="6" id="KW-1185">Reference proteome</keyword>
<reference evidence="5 6" key="1">
    <citation type="submission" date="2024-10" db="EMBL/GenBank/DDBJ databases">
        <authorList>
            <person name="Kim D."/>
        </authorList>
    </citation>
    <scope>NUCLEOTIDE SEQUENCE [LARGE SCALE GENOMIC DNA]</scope>
    <source>
        <strain evidence="5">BH-2024</strain>
    </source>
</reference>
<organism evidence="5 6">
    <name type="scientific">Heterodera trifolii</name>
    <dbReference type="NCBI Taxonomy" id="157864"/>
    <lineage>
        <taxon>Eukaryota</taxon>
        <taxon>Metazoa</taxon>
        <taxon>Ecdysozoa</taxon>
        <taxon>Nematoda</taxon>
        <taxon>Chromadorea</taxon>
        <taxon>Rhabditida</taxon>
        <taxon>Tylenchina</taxon>
        <taxon>Tylenchomorpha</taxon>
        <taxon>Tylenchoidea</taxon>
        <taxon>Heteroderidae</taxon>
        <taxon>Heteroderinae</taxon>
        <taxon>Heterodera</taxon>
    </lineage>
</organism>
<accession>A0ABD2LYL8</accession>
<feature type="compositionally biased region" description="Basic and acidic residues" evidence="1">
    <location>
        <begin position="1219"/>
        <end position="1233"/>
    </location>
</feature>
<evidence type="ECO:0000259" key="4">
    <source>
        <dbReference type="Pfam" id="PF23099"/>
    </source>
</evidence>
<name>A0ABD2LYL8_9BILA</name>
<dbReference type="SUPFAM" id="SSF48371">
    <property type="entry name" value="ARM repeat"/>
    <property type="match status" value="2"/>
</dbReference>
<dbReference type="Gene3D" id="1.25.10.10">
    <property type="entry name" value="Leucine-rich Repeat Variant"/>
    <property type="match status" value="1"/>
</dbReference>
<dbReference type="Pfam" id="PF23099">
    <property type="entry name" value="UTP20_C"/>
    <property type="match status" value="1"/>
</dbReference>
<dbReference type="Pfam" id="PF20416">
    <property type="entry name" value="UTP20"/>
    <property type="match status" value="1"/>
</dbReference>
<feature type="compositionally biased region" description="Basic and acidic residues" evidence="1">
    <location>
        <begin position="1593"/>
        <end position="1609"/>
    </location>
</feature>
<feature type="region of interest" description="Disordered" evidence="1">
    <location>
        <begin position="1186"/>
        <end position="1233"/>
    </location>
</feature>
<evidence type="ECO:0000259" key="2">
    <source>
        <dbReference type="Pfam" id="PF07539"/>
    </source>
</evidence>
<feature type="compositionally biased region" description="Acidic residues" evidence="1">
    <location>
        <begin position="1202"/>
        <end position="1211"/>
    </location>
</feature>
<comment type="caution">
    <text evidence="5">The sequence shown here is derived from an EMBL/GenBank/DDBJ whole genome shotgun (WGS) entry which is preliminary data.</text>
</comment>
<evidence type="ECO:0000259" key="3">
    <source>
        <dbReference type="Pfam" id="PF20416"/>
    </source>
</evidence>
<feature type="region of interest" description="Disordered" evidence="1">
    <location>
        <begin position="1588"/>
        <end position="1609"/>
    </location>
</feature>
<feature type="domain" description="U3 small nucleolar RNA-associated protein 20 N-terminal" evidence="2">
    <location>
        <begin position="321"/>
        <end position="1005"/>
    </location>
</feature>
<evidence type="ECO:0000313" key="5">
    <source>
        <dbReference type="EMBL" id="KAL3120332.1"/>
    </source>
</evidence>
<gene>
    <name evidence="5" type="ORF">niasHT_001145</name>
</gene>
<evidence type="ECO:0000313" key="6">
    <source>
        <dbReference type="Proteomes" id="UP001620626"/>
    </source>
</evidence>